<keyword evidence="4" id="KW-1185">Reference proteome</keyword>
<name>A2FS33_TRIV3</name>
<sequence length="340" mass="40197">MTTNYLVPNTKPINGNVFHSFEKINEIFAKNDGRRYYRELESSCYDSDAPYFDDKQTHLRITNPAHDVNQLGDTYIKRKVKATLVSNKAFTCDAAFKCMRLFVGYKSSNQSFKQLEVETERGDAGYLQMDCARESFAFATYKPKSERKVKKFVHSLYNNVQKYDNSVCGKYIDPSEVFKKANEEVDVTFDTIIPVNDLLAFQAFDDYPKSFGDIILKYIHPDLVHFVAEWCSVKYAFYVKDIMDSIDKKVHEKLDEEELEDTVENAKHLFEEEVRKMREKQLEHEREICYGYRDSPYELDQWEQEDLKREFREYELAKTALETAEKKLKVWGRFVQKYCE</sequence>
<feature type="domain" description="KilA/APSES-type HTH DNA-binding" evidence="2">
    <location>
        <begin position="218"/>
        <end position="248"/>
    </location>
</feature>
<evidence type="ECO:0000256" key="1">
    <source>
        <dbReference type="SAM" id="Coils"/>
    </source>
</evidence>
<dbReference type="VEuPathDB" id="TrichDB:TVAG_262670"/>
<protein>
    <recommendedName>
        <fullName evidence="2">KilA/APSES-type HTH DNA-binding domain-containing protein</fullName>
    </recommendedName>
</protein>
<organism evidence="3 4">
    <name type="scientific">Trichomonas vaginalis (strain ATCC PRA-98 / G3)</name>
    <dbReference type="NCBI Taxonomy" id="412133"/>
    <lineage>
        <taxon>Eukaryota</taxon>
        <taxon>Metamonada</taxon>
        <taxon>Parabasalia</taxon>
        <taxon>Trichomonadida</taxon>
        <taxon>Trichomonadidae</taxon>
        <taxon>Trichomonas</taxon>
    </lineage>
</organism>
<reference evidence="3" key="2">
    <citation type="journal article" date="2007" name="Science">
        <title>Draft genome sequence of the sexually transmitted pathogen Trichomonas vaginalis.</title>
        <authorList>
            <person name="Carlton J.M."/>
            <person name="Hirt R.P."/>
            <person name="Silva J.C."/>
            <person name="Delcher A.L."/>
            <person name="Schatz M."/>
            <person name="Zhao Q."/>
            <person name="Wortman J.R."/>
            <person name="Bidwell S.L."/>
            <person name="Alsmark U.C.M."/>
            <person name="Besteiro S."/>
            <person name="Sicheritz-Ponten T."/>
            <person name="Noel C.J."/>
            <person name="Dacks J.B."/>
            <person name="Foster P.G."/>
            <person name="Simillion C."/>
            <person name="Van de Peer Y."/>
            <person name="Miranda-Saavedra D."/>
            <person name="Barton G.J."/>
            <person name="Westrop G.D."/>
            <person name="Mueller S."/>
            <person name="Dessi D."/>
            <person name="Fiori P.L."/>
            <person name="Ren Q."/>
            <person name="Paulsen I."/>
            <person name="Zhang H."/>
            <person name="Bastida-Corcuera F.D."/>
            <person name="Simoes-Barbosa A."/>
            <person name="Brown M.T."/>
            <person name="Hayes R.D."/>
            <person name="Mukherjee M."/>
            <person name="Okumura C.Y."/>
            <person name="Schneider R."/>
            <person name="Smith A.J."/>
            <person name="Vanacova S."/>
            <person name="Villalvazo M."/>
            <person name="Haas B.J."/>
            <person name="Pertea M."/>
            <person name="Feldblyum T.V."/>
            <person name="Utterback T.R."/>
            <person name="Shu C.L."/>
            <person name="Osoegawa K."/>
            <person name="de Jong P.J."/>
            <person name="Hrdy I."/>
            <person name="Horvathova L."/>
            <person name="Zubacova Z."/>
            <person name="Dolezal P."/>
            <person name="Malik S.B."/>
            <person name="Logsdon J.M. Jr."/>
            <person name="Henze K."/>
            <person name="Gupta A."/>
            <person name="Wang C.C."/>
            <person name="Dunne R.L."/>
            <person name="Upcroft J.A."/>
            <person name="Upcroft P."/>
            <person name="White O."/>
            <person name="Salzberg S.L."/>
            <person name="Tang P."/>
            <person name="Chiu C.-H."/>
            <person name="Lee Y.-S."/>
            <person name="Embley T.M."/>
            <person name="Coombs G.H."/>
            <person name="Mottram J.C."/>
            <person name="Tachezy J."/>
            <person name="Fraser-Liggett C.M."/>
            <person name="Johnson P.J."/>
        </authorList>
    </citation>
    <scope>NUCLEOTIDE SEQUENCE [LARGE SCALE GENOMIC DNA]</scope>
    <source>
        <strain evidence="3">G3</strain>
    </source>
</reference>
<evidence type="ECO:0000313" key="3">
    <source>
        <dbReference type="EMBL" id="EAX92275.1"/>
    </source>
</evidence>
<dbReference type="Pfam" id="PF04383">
    <property type="entry name" value="KilA-N"/>
    <property type="match status" value="1"/>
</dbReference>
<dbReference type="InterPro" id="IPR018004">
    <property type="entry name" value="KilA/APSES_HTH"/>
</dbReference>
<dbReference type="eggNOG" id="ENOG502SVUN">
    <property type="taxonomic scope" value="Eukaryota"/>
</dbReference>
<dbReference type="Proteomes" id="UP000001542">
    <property type="component" value="Unassembled WGS sequence"/>
</dbReference>
<keyword evidence="1" id="KW-0175">Coiled coil</keyword>
<evidence type="ECO:0000313" key="4">
    <source>
        <dbReference type="Proteomes" id="UP000001542"/>
    </source>
</evidence>
<reference evidence="3" key="1">
    <citation type="submission" date="2006-10" db="EMBL/GenBank/DDBJ databases">
        <authorList>
            <person name="Amadeo P."/>
            <person name="Zhao Q."/>
            <person name="Wortman J."/>
            <person name="Fraser-Liggett C."/>
            <person name="Carlton J."/>
        </authorList>
    </citation>
    <scope>NUCLEOTIDE SEQUENCE</scope>
    <source>
        <strain evidence="3">G3</strain>
    </source>
</reference>
<dbReference type="VEuPathDB" id="TrichDB:TVAGG3_0333730"/>
<accession>A2FS33</accession>
<dbReference type="EMBL" id="DS113976">
    <property type="protein sequence ID" value="EAX92275.1"/>
    <property type="molecule type" value="Genomic_DNA"/>
</dbReference>
<evidence type="ECO:0000259" key="2">
    <source>
        <dbReference type="Pfam" id="PF04383"/>
    </source>
</evidence>
<feature type="coiled-coil region" evidence="1">
    <location>
        <begin position="256"/>
        <end position="327"/>
    </location>
</feature>
<gene>
    <name evidence="3" type="ORF">TVAG_262670</name>
</gene>
<proteinExistence type="predicted"/>
<dbReference type="PANTHER" id="PTHR48135">
    <property type="match status" value="1"/>
</dbReference>
<dbReference type="PANTHER" id="PTHR48135:SF1">
    <property type="entry name" value="KILA-N DOMAIN-CONTAINING PROTEIN"/>
    <property type="match status" value="1"/>
</dbReference>
<dbReference type="SMR" id="A2FS33"/>
<dbReference type="InParanoid" id="A2FS33"/>
<dbReference type="AlphaFoldDB" id="A2FS33"/>